<proteinExistence type="predicted"/>
<dbReference type="AlphaFoldDB" id="Q01ZM0"/>
<dbReference type="InterPro" id="IPR050583">
    <property type="entry name" value="Mycobacterial_A85_antigen"/>
</dbReference>
<dbReference type="PANTHER" id="PTHR48098:SF3">
    <property type="entry name" value="IRON(III) ENTEROBACTIN ESTERASE"/>
    <property type="match status" value="1"/>
</dbReference>
<dbReference type="Gene3D" id="3.40.50.1820">
    <property type="entry name" value="alpha/beta hydrolase"/>
    <property type="match status" value="1"/>
</dbReference>
<dbReference type="Pfam" id="PF00756">
    <property type="entry name" value="Esterase"/>
    <property type="match status" value="1"/>
</dbReference>
<dbReference type="eggNOG" id="COG4947">
    <property type="taxonomic scope" value="Bacteria"/>
</dbReference>
<dbReference type="OrthoDB" id="9775130at2"/>
<organism evidence="1">
    <name type="scientific">Solibacter usitatus (strain Ellin6076)</name>
    <dbReference type="NCBI Taxonomy" id="234267"/>
    <lineage>
        <taxon>Bacteria</taxon>
        <taxon>Pseudomonadati</taxon>
        <taxon>Acidobacteriota</taxon>
        <taxon>Terriglobia</taxon>
        <taxon>Bryobacterales</taxon>
        <taxon>Solibacteraceae</taxon>
        <taxon>Candidatus Solibacter</taxon>
    </lineage>
</organism>
<accession>Q01ZM0</accession>
<protein>
    <submittedName>
        <fullName evidence="1">Putative esterase</fullName>
    </submittedName>
</protein>
<dbReference type="SUPFAM" id="SSF53474">
    <property type="entry name" value="alpha/beta-Hydrolases"/>
    <property type="match status" value="1"/>
</dbReference>
<dbReference type="STRING" id="234267.Acid_3928"/>
<sequence>MQRDYVKWHSPSLHREMELLAFGHGGFPVLVFPTSGGRFWEYEDRGMVAAFAPKIERGELQLVCVDSIDQESWYNRSLAPADRLHRQNAFDAYLTLEVAPFIVNRTSWPQFATTGCSFGGYHAINMALRHPGLVTYAVSMSGAFDIPRRFLDGYYDTNAYLHSPLDYLPNLADPAQLEELRCNYCVLAVGNHDPLFDQNVKMAHVLGSKGIPHVLDVWEGFGHDWPWWYKMADKFFL</sequence>
<dbReference type="KEGG" id="sus:Acid_3928"/>
<dbReference type="EMBL" id="CP000473">
    <property type="protein sequence ID" value="ABJ84895.1"/>
    <property type="molecule type" value="Genomic_DNA"/>
</dbReference>
<dbReference type="ESTHER" id="solue-q01zm0">
    <property type="family name" value="A85-IroE-IroD-Fes-Yiel"/>
</dbReference>
<evidence type="ECO:0000313" key="1">
    <source>
        <dbReference type="EMBL" id="ABJ84895.1"/>
    </source>
</evidence>
<reference evidence="1" key="1">
    <citation type="submission" date="2006-10" db="EMBL/GenBank/DDBJ databases">
        <title>Complete sequence of Solibacter usitatus Ellin6076.</title>
        <authorList>
            <consortium name="US DOE Joint Genome Institute"/>
            <person name="Copeland A."/>
            <person name="Lucas S."/>
            <person name="Lapidus A."/>
            <person name="Barry K."/>
            <person name="Detter J.C."/>
            <person name="Glavina del Rio T."/>
            <person name="Hammon N."/>
            <person name="Israni S."/>
            <person name="Dalin E."/>
            <person name="Tice H."/>
            <person name="Pitluck S."/>
            <person name="Thompson L.S."/>
            <person name="Brettin T."/>
            <person name="Bruce D."/>
            <person name="Han C."/>
            <person name="Tapia R."/>
            <person name="Gilna P."/>
            <person name="Schmutz J."/>
            <person name="Larimer F."/>
            <person name="Land M."/>
            <person name="Hauser L."/>
            <person name="Kyrpides N."/>
            <person name="Mikhailova N."/>
            <person name="Janssen P.H."/>
            <person name="Kuske C.R."/>
            <person name="Richardson P."/>
        </authorList>
    </citation>
    <scope>NUCLEOTIDE SEQUENCE</scope>
    <source>
        <strain evidence="1">Ellin6076</strain>
    </source>
</reference>
<name>Q01ZM0_SOLUE</name>
<dbReference type="InterPro" id="IPR029058">
    <property type="entry name" value="AB_hydrolase_fold"/>
</dbReference>
<dbReference type="InParanoid" id="Q01ZM0"/>
<dbReference type="HOGENOM" id="CLU_090325_0_0_0"/>
<dbReference type="InterPro" id="IPR000801">
    <property type="entry name" value="Esterase-like"/>
</dbReference>
<dbReference type="PANTHER" id="PTHR48098">
    <property type="entry name" value="ENTEROCHELIN ESTERASE-RELATED"/>
    <property type="match status" value="1"/>
</dbReference>
<gene>
    <name evidence="1" type="ordered locus">Acid_3928</name>
</gene>